<dbReference type="Pfam" id="PF01795">
    <property type="entry name" value="Methyltransf_5"/>
    <property type="match status" value="1"/>
</dbReference>
<evidence type="ECO:0000256" key="5">
    <source>
        <dbReference type="ARBA" id="ARBA00022691"/>
    </source>
</evidence>
<dbReference type="SUPFAM" id="SSF81799">
    <property type="entry name" value="Putative methyltransferase TM0872, insert domain"/>
    <property type="match status" value="1"/>
</dbReference>
<dbReference type="PANTHER" id="PTHR11265:SF0">
    <property type="entry name" value="12S RRNA N4-METHYLCYTIDINE METHYLTRANSFERASE"/>
    <property type="match status" value="1"/>
</dbReference>
<keyword evidence="3 6" id="KW-0489">Methyltransferase</keyword>
<evidence type="ECO:0000256" key="1">
    <source>
        <dbReference type="ARBA" id="ARBA00010396"/>
    </source>
</evidence>
<dbReference type="CDD" id="cd02440">
    <property type="entry name" value="AdoMet_MTases"/>
    <property type="match status" value="1"/>
</dbReference>
<dbReference type="Gene3D" id="3.40.50.150">
    <property type="entry name" value="Vaccinia Virus protein VP39"/>
    <property type="match status" value="1"/>
</dbReference>
<dbReference type="InterPro" id="IPR023397">
    <property type="entry name" value="SAM-dep_MeTrfase_MraW_recog"/>
</dbReference>
<keyword evidence="5" id="KW-0949">S-adenosyl-L-methionine</keyword>
<dbReference type="GO" id="GO:0005737">
    <property type="term" value="C:cytoplasm"/>
    <property type="evidence" value="ECO:0007669"/>
    <property type="project" value="TreeGrafter"/>
</dbReference>
<dbReference type="GO" id="GO:0071424">
    <property type="term" value="F:rRNA (cytosine-N4-)-methyltransferase activity"/>
    <property type="evidence" value="ECO:0007669"/>
    <property type="project" value="TreeGrafter"/>
</dbReference>
<dbReference type="EMBL" id="NATQ01000090">
    <property type="protein sequence ID" value="OQX90199.1"/>
    <property type="molecule type" value="Genomic_DNA"/>
</dbReference>
<dbReference type="AlphaFoldDB" id="A0A1W9S022"/>
<organism evidence="6 7">
    <name type="scientific">Candidatus Coatesbacteria bacterium 4484_99</name>
    <dbReference type="NCBI Taxonomy" id="1970774"/>
    <lineage>
        <taxon>Bacteria</taxon>
        <taxon>Candidatus Coatesiibacteriota</taxon>
    </lineage>
</organism>
<name>A0A1W9S022_9BACT</name>
<dbReference type="InterPro" id="IPR002903">
    <property type="entry name" value="RsmH"/>
</dbReference>
<proteinExistence type="inferred from homology"/>
<dbReference type="SUPFAM" id="SSF53335">
    <property type="entry name" value="S-adenosyl-L-methionine-dependent methyltransferases"/>
    <property type="match status" value="1"/>
</dbReference>
<gene>
    <name evidence="6" type="ORF">B6D57_04380</name>
</gene>
<comment type="similarity">
    <text evidence="1">Belongs to the methyltransferase superfamily. RsmH family.</text>
</comment>
<protein>
    <submittedName>
        <fullName evidence="6">16S rRNA (Cytosine(1402)-N(4))-methyltransferase</fullName>
    </submittedName>
</protein>
<dbReference type="InterPro" id="IPR029063">
    <property type="entry name" value="SAM-dependent_MTases_sf"/>
</dbReference>
<dbReference type="PANTHER" id="PTHR11265">
    <property type="entry name" value="S-ADENOSYL-METHYLTRANSFERASE MRAW"/>
    <property type="match status" value="1"/>
</dbReference>
<evidence type="ECO:0000313" key="6">
    <source>
        <dbReference type="EMBL" id="OQX90199.1"/>
    </source>
</evidence>
<accession>A0A1W9S022</accession>
<comment type="caution">
    <text evidence="6">The sequence shown here is derived from an EMBL/GenBank/DDBJ whole genome shotgun (WGS) entry which is preliminary data.</text>
</comment>
<evidence type="ECO:0000313" key="7">
    <source>
        <dbReference type="Proteomes" id="UP000192611"/>
    </source>
</evidence>
<sequence length="244" mass="27690">MSTMVEIKHRPVLVDKVVDLMNPECGKVFVDATVGDGGHSLALFERCEDIRIIAIDRDPEAIKRSKMFLESYGDRVEFHNINFIEIDRVVSYFVDGVIFDLGLSTFQIFDDKRGFSFGRNSPLDMGMDEGAMSVEHFINSASPDEIADVLYQYGGERKSRRIARRIVSEREKEPIMTTSRLATIVKCAYPPGYHRIHPATRTFQALRIWANSELNHLRVALPKALRVIRPGGVVVVISYHSCRT</sequence>
<keyword evidence="2" id="KW-0698">rRNA processing</keyword>
<evidence type="ECO:0000256" key="4">
    <source>
        <dbReference type="ARBA" id="ARBA00022679"/>
    </source>
</evidence>
<keyword evidence="4 6" id="KW-0808">Transferase</keyword>
<dbReference type="NCBIfam" id="TIGR00006">
    <property type="entry name" value="16S rRNA (cytosine(1402)-N(4))-methyltransferase RsmH"/>
    <property type="match status" value="1"/>
</dbReference>
<dbReference type="Proteomes" id="UP000192611">
    <property type="component" value="Unassembled WGS sequence"/>
</dbReference>
<dbReference type="Gene3D" id="1.10.150.170">
    <property type="entry name" value="Putative methyltransferase TM0872, insert domain"/>
    <property type="match status" value="1"/>
</dbReference>
<evidence type="ECO:0000256" key="2">
    <source>
        <dbReference type="ARBA" id="ARBA00022552"/>
    </source>
</evidence>
<dbReference type="GO" id="GO:0070475">
    <property type="term" value="P:rRNA base methylation"/>
    <property type="evidence" value="ECO:0007669"/>
    <property type="project" value="TreeGrafter"/>
</dbReference>
<evidence type="ECO:0000256" key="3">
    <source>
        <dbReference type="ARBA" id="ARBA00022603"/>
    </source>
</evidence>
<reference evidence="7" key="1">
    <citation type="submission" date="2017-03" db="EMBL/GenBank/DDBJ databases">
        <title>Novel pathways for hydrocarbon cycling and metabolic interdependencies in hydrothermal sediment communities.</title>
        <authorList>
            <person name="Dombrowski N."/>
            <person name="Seitz K."/>
            <person name="Teske A."/>
            <person name="Baker B."/>
        </authorList>
    </citation>
    <scope>NUCLEOTIDE SEQUENCE [LARGE SCALE GENOMIC DNA]</scope>
</reference>